<gene>
    <name evidence="7" type="ORF">OHB29_23890</name>
</gene>
<sequence length="449" mass="45939">MASEGEGPSPDEVQRWVNRLYDRAESDTGKYNATRAASIPRQRNAATRGQSQEGTEPTAGTFTRKWFETARAALGPIVPARLPDTRPPVRPDRAPESVRPVRPEERPAEPLALEAPEPPTGVARELTGGTAQSPTAAQSPTTGPLPEIPAQRVAPALPGESRRDENAGPGDALPVLGGDAAAWPLYEPVPAPAPESGPLPGPLPGPRSTLTLPTVPGPTAGTLRADLPTSGTEAYGAGPATTGATALYPMALPADPTAHYTSASPAGLTTATYDPGLPDVPAAALTAPAPPAPTETAAAPAPSATFTPAPSAPFTPGAYGGSWLSPDSGRRTRAERVIAFARAQVGRPCVWGAVGPGSYDAPGLTQAAWKAAGVTLSRTAQAQWEAGTQVSLADAQVGDLVFFHDDLGHVGIWSGVGMMIHAPGPGAFIREESVFFAGQSAIKGAVRPA</sequence>
<protein>
    <submittedName>
        <fullName evidence="7">NlpC/P60 family protein</fullName>
    </submittedName>
</protein>
<dbReference type="Pfam" id="PF00877">
    <property type="entry name" value="NLPC_P60"/>
    <property type="match status" value="1"/>
</dbReference>
<dbReference type="Proteomes" id="UP001341259">
    <property type="component" value="Chromosome"/>
</dbReference>
<keyword evidence="4" id="KW-0788">Thiol protease</keyword>
<proteinExistence type="inferred from homology"/>
<evidence type="ECO:0000259" key="6">
    <source>
        <dbReference type="PROSITE" id="PS51935"/>
    </source>
</evidence>
<feature type="compositionally biased region" description="Low complexity" evidence="5">
    <location>
        <begin position="294"/>
        <end position="312"/>
    </location>
</feature>
<dbReference type="EMBL" id="CP107906">
    <property type="protein sequence ID" value="WUG95813.1"/>
    <property type="molecule type" value="Genomic_DNA"/>
</dbReference>
<evidence type="ECO:0000256" key="3">
    <source>
        <dbReference type="ARBA" id="ARBA00022801"/>
    </source>
</evidence>
<organism evidence="7 8">
    <name type="scientific">Streptomyces violaceus</name>
    <name type="common">Streptomyces venezuelae</name>
    <dbReference type="NCBI Taxonomy" id="1936"/>
    <lineage>
        <taxon>Bacteria</taxon>
        <taxon>Bacillati</taxon>
        <taxon>Actinomycetota</taxon>
        <taxon>Actinomycetes</taxon>
        <taxon>Kitasatosporales</taxon>
        <taxon>Streptomycetaceae</taxon>
        <taxon>Streptomyces</taxon>
    </lineage>
</organism>
<feature type="compositionally biased region" description="Pro residues" evidence="5">
    <location>
        <begin position="187"/>
        <end position="205"/>
    </location>
</feature>
<dbReference type="Gene3D" id="3.90.1720.10">
    <property type="entry name" value="endopeptidase domain like (from Nostoc punctiforme)"/>
    <property type="match status" value="1"/>
</dbReference>
<dbReference type="PANTHER" id="PTHR47359">
    <property type="entry name" value="PEPTIDOGLYCAN DL-ENDOPEPTIDASE CWLO"/>
    <property type="match status" value="1"/>
</dbReference>
<comment type="similarity">
    <text evidence="1">Belongs to the peptidase C40 family.</text>
</comment>
<feature type="region of interest" description="Disordered" evidence="5">
    <location>
        <begin position="279"/>
        <end position="312"/>
    </location>
</feature>
<dbReference type="RefSeq" id="WP_328341482.1">
    <property type="nucleotide sequence ID" value="NZ_CP107906.1"/>
</dbReference>
<dbReference type="SUPFAM" id="SSF54001">
    <property type="entry name" value="Cysteine proteinases"/>
    <property type="match status" value="1"/>
</dbReference>
<keyword evidence="8" id="KW-1185">Reference proteome</keyword>
<evidence type="ECO:0000313" key="7">
    <source>
        <dbReference type="EMBL" id="WUG95813.1"/>
    </source>
</evidence>
<feature type="region of interest" description="Disordered" evidence="5">
    <location>
        <begin position="20"/>
        <end position="63"/>
    </location>
</feature>
<feature type="domain" description="NlpC/P60" evidence="6">
    <location>
        <begin position="331"/>
        <end position="449"/>
    </location>
</feature>
<keyword evidence="2" id="KW-0645">Protease</keyword>
<dbReference type="PANTHER" id="PTHR47359:SF3">
    <property type="entry name" value="NLP_P60 DOMAIN-CONTAINING PROTEIN-RELATED"/>
    <property type="match status" value="1"/>
</dbReference>
<evidence type="ECO:0000256" key="2">
    <source>
        <dbReference type="ARBA" id="ARBA00022670"/>
    </source>
</evidence>
<dbReference type="InterPro" id="IPR038765">
    <property type="entry name" value="Papain-like_cys_pep_sf"/>
</dbReference>
<feature type="compositionally biased region" description="Basic and acidic residues" evidence="5">
    <location>
        <begin position="83"/>
        <end position="108"/>
    </location>
</feature>
<accession>A0ABZ1NVL4</accession>
<keyword evidence="3" id="KW-0378">Hydrolase</keyword>
<evidence type="ECO:0000256" key="1">
    <source>
        <dbReference type="ARBA" id="ARBA00007074"/>
    </source>
</evidence>
<feature type="region of interest" description="Disordered" evidence="5">
    <location>
        <begin position="77"/>
        <end position="238"/>
    </location>
</feature>
<evidence type="ECO:0000313" key="8">
    <source>
        <dbReference type="Proteomes" id="UP001341259"/>
    </source>
</evidence>
<dbReference type="InterPro" id="IPR000064">
    <property type="entry name" value="NLP_P60_dom"/>
</dbReference>
<dbReference type="PROSITE" id="PS51935">
    <property type="entry name" value="NLPC_P60"/>
    <property type="match status" value="1"/>
</dbReference>
<evidence type="ECO:0000256" key="5">
    <source>
        <dbReference type="SAM" id="MobiDB-lite"/>
    </source>
</evidence>
<evidence type="ECO:0000256" key="4">
    <source>
        <dbReference type="ARBA" id="ARBA00022807"/>
    </source>
</evidence>
<dbReference type="InterPro" id="IPR051794">
    <property type="entry name" value="PG_Endopeptidase_C40"/>
</dbReference>
<feature type="compositionally biased region" description="Polar residues" evidence="5">
    <location>
        <begin position="129"/>
        <end position="142"/>
    </location>
</feature>
<feature type="compositionally biased region" description="Polar residues" evidence="5">
    <location>
        <begin position="44"/>
        <end position="61"/>
    </location>
</feature>
<reference evidence="7 8" key="1">
    <citation type="submission" date="2022-10" db="EMBL/GenBank/DDBJ databases">
        <title>The complete genomes of actinobacterial strains from the NBC collection.</title>
        <authorList>
            <person name="Joergensen T.S."/>
            <person name="Alvarez Arevalo M."/>
            <person name="Sterndorff E.B."/>
            <person name="Faurdal D."/>
            <person name="Vuksanovic O."/>
            <person name="Mourched A.-S."/>
            <person name="Charusanti P."/>
            <person name="Shaw S."/>
            <person name="Blin K."/>
            <person name="Weber T."/>
        </authorList>
    </citation>
    <scope>NUCLEOTIDE SEQUENCE [LARGE SCALE GENOMIC DNA]</scope>
    <source>
        <strain evidence="7 8">NBC_00456</strain>
    </source>
</reference>
<name>A0ABZ1NVL4_STRVL</name>